<sequence>MCVVIRTPRITTTMAHVLRREQRLLQSSLTYFGQAIESSQSLQDPLSPTERGWQVRAGFGASGDGRVSWSMCLFSPHSPATLREALEKGSGGKQEEEDEKGEKEKEAEGKMVVMVAVVEGDRCGEEREWRNFPGGEELGLSTSPIRLTWTDDLGTCRNEFKTCRKHARRGRHDVTAGRRWEG</sequence>
<gene>
    <name evidence="2" type="ORF">O3P69_011621</name>
</gene>
<evidence type="ECO:0000256" key="1">
    <source>
        <dbReference type="SAM" id="MobiDB-lite"/>
    </source>
</evidence>
<evidence type="ECO:0000313" key="2">
    <source>
        <dbReference type="EMBL" id="KAK8383237.1"/>
    </source>
</evidence>
<name>A0AAW0T948_SCYPA</name>
<keyword evidence="3" id="KW-1185">Reference proteome</keyword>
<feature type="region of interest" description="Disordered" evidence="1">
    <location>
        <begin position="83"/>
        <end position="107"/>
    </location>
</feature>
<dbReference type="AlphaFoldDB" id="A0AAW0T948"/>
<accession>A0AAW0T948</accession>
<evidence type="ECO:0000313" key="3">
    <source>
        <dbReference type="Proteomes" id="UP001487740"/>
    </source>
</evidence>
<organism evidence="2 3">
    <name type="scientific">Scylla paramamosain</name>
    <name type="common">Mud crab</name>
    <dbReference type="NCBI Taxonomy" id="85552"/>
    <lineage>
        <taxon>Eukaryota</taxon>
        <taxon>Metazoa</taxon>
        <taxon>Ecdysozoa</taxon>
        <taxon>Arthropoda</taxon>
        <taxon>Crustacea</taxon>
        <taxon>Multicrustacea</taxon>
        <taxon>Malacostraca</taxon>
        <taxon>Eumalacostraca</taxon>
        <taxon>Eucarida</taxon>
        <taxon>Decapoda</taxon>
        <taxon>Pleocyemata</taxon>
        <taxon>Brachyura</taxon>
        <taxon>Eubrachyura</taxon>
        <taxon>Portunoidea</taxon>
        <taxon>Portunidae</taxon>
        <taxon>Portuninae</taxon>
        <taxon>Scylla</taxon>
    </lineage>
</organism>
<proteinExistence type="predicted"/>
<protein>
    <submittedName>
        <fullName evidence="2">Uncharacterized protein</fullName>
    </submittedName>
</protein>
<dbReference type="EMBL" id="JARAKH010000038">
    <property type="protein sequence ID" value="KAK8383237.1"/>
    <property type="molecule type" value="Genomic_DNA"/>
</dbReference>
<dbReference type="Proteomes" id="UP001487740">
    <property type="component" value="Unassembled WGS sequence"/>
</dbReference>
<reference evidence="2 3" key="1">
    <citation type="submission" date="2023-03" db="EMBL/GenBank/DDBJ databases">
        <title>High-quality genome of Scylla paramamosain provides insights in environmental adaptation.</title>
        <authorList>
            <person name="Zhang L."/>
        </authorList>
    </citation>
    <scope>NUCLEOTIDE SEQUENCE [LARGE SCALE GENOMIC DNA]</scope>
    <source>
        <strain evidence="2">LZ_2023a</strain>
        <tissue evidence="2">Muscle</tissue>
    </source>
</reference>
<comment type="caution">
    <text evidence="2">The sequence shown here is derived from an EMBL/GenBank/DDBJ whole genome shotgun (WGS) entry which is preliminary data.</text>
</comment>